<feature type="compositionally biased region" description="Polar residues" evidence="1">
    <location>
        <begin position="255"/>
        <end position="277"/>
    </location>
</feature>
<feature type="compositionally biased region" description="Pro residues" evidence="1">
    <location>
        <begin position="545"/>
        <end position="562"/>
    </location>
</feature>
<feature type="compositionally biased region" description="Polar residues" evidence="1">
    <location>
        <begin position="188"/>
        <end position="232"/>
    </location>
</feature>
<feature type="compositionally biased region" description="Basic residues" evidence="1">
    <location>
        <begin position="245"/>
        <end position="254"/>
    </location>
</feature>
<keyword evidence="2" id="KW-1185">Reference proteome</keyword>
<organism evidence="2 3">
    <name type="scientific">Gekko japonicus</name>
    <name type="common">Schlegel's Japanese gecko</name>
    <dbReference type="NCBI Taxonomy" id="146911"/>
    <lineage>
        <taxon>Eukaryota</taxon>
        <taxon>Metazoa</taxon>
        <taxon>Chordata</taxon>
        <taxon>Craniata</taxon>
        <taxon>Vertebrata</taxon>
        <taxon>Euteleostomi</taxon>
        <taxon>Lepidosauria</taxon>
        <taxon>Squamata</taxon>
        <taxon>Bifurcata</taxon>
        <taxon>Gekkota</taxon>
        <taxon>Gekkonidae</taxon>
        <taxon>Gekkoninae</taxon>
        <taxon>Gekko</taxon>
    </lineage>
</organism>
<dbReference type="GeneID" id="107109624"/>
<evidence type="ECO:0000313" key="2">
    <source>
        <dbReference type="Proteomes" id="UP000694871"/>
    </source>
</evidence>
<feature type="compositionally biased region" description="Low complexity" evidence="1">
    <location>
        <begin position="304"/>
        <end position="319"/>
    </location>
</feature>
<protein>
    <submittedName>
        <fullName evidence="3">TATA box-binding protein-associated factor RNA polymerase I subunit D isoform X1</fullName>
    </submittedName>
</protein>
<feature type="compositionally biased region" description="Acidic residues" evidence="1">
    <location>
        <begin position="1"/>
        <end position="14"/>
    </location>
</feature>
<name>A0ABM1JWD6_GEKJA</name>
<feature type="region of interest" description="Disordered" evidence="1">
    <location>
        <begin position="421"/>
        <end position="604"/>
    </location>
</feature>
<feature type="compositionally biased region" description="Polar residues" evidence="1">
    <location>
        <begin position="320"/>
        <end position="339"/>
    </location>
</feature>
<proteinExistence type="predicted"/>
<feature type="region of interest" description="Disordered" evidence="1">
    <location>
        <begin position="1"/>
        <end position="159"/>
    </location>
</feature>
<dbReference type="Proteomes" id="UP000694871">
    <property type="component" value="Unplaced"/>
</dbReference>
<feature type="compositionally biased region" description="Polar residues" evidence="1">
    <location>
        <begin position="530"/>
        <end position="543"/>
    </location>
</feature>
<reference evidence="3" key="1">
    <citation type="submission" date="2025-08" db="UniProtKB">
        <authorList>
            <consortium name="RefSeq"/>
        </authorList>
    </citation>
    <scope>IDENTIFICATION</scope>
</reference>
<accession>A0ABM1JWD6</accession>
<feature type="compositionally biased region" description="Basic residues" evidence="1">
    <location>
        <begin position="138"/>
        <end position="154"/>
    </location>
</feature>
<feature type="compositionally biased region" description="Basic residues" evidence="1">
    <location>
        <begin position="108"/>
        <end position="119"/>
    </location>
</feature>
<sequence>MADGEESSSSEDSEGLSTSSSSEDLQQACSDEATPGNQDREPSASSSQRASRREVRTWNSARLIGRPENPPGAEARGGPSAESSAKSGGQPKLPMPKLDLRALFDYHSRRKQRRRRRCRLSPPTEAATKYKSPEPCSKRPRLRASKEKQRKRPPGKYLQFPFVRKLYGKEHIPLRMECLFEYPTEHSSTMASDAPQRPSTSTALAPSKSASGIGQPASKQSIPVPQSASSTPAKRKEKSDQGHKSSTKGTHKSLKSSTTVDAVGSAQSIQTQPTSLEAPTADLLTNLPTPPIELLDSPIWQLNPPSSEPFSETPPFSISASNIDSPRTAWSPSRSSIATDRSCPPIDTEPSRRHRYRPPVDTDRHYAYRADAFRYREDHRSRRGTFSSERSPGQFHPPAPHMFPWDQRQLSFMYGAFPLSTSVPWLTPARPSDWDRLSTRRSRSPRGVRAPPSASISKPPEPPCDLSPRRRSPDQSVSKHPSLTPPPAPTEVPLQLPPISTPASASSESSGEDSDASACVRTLTPCDLSPQRQSPVQSISKHPSLTPPPAPTEVPLQLPPISTPASASSESSGEDSDASASDAHSSPDDPSPKPTISDDLPISLSDDETSYWDLIKRMAQSLGLPVLQPQPVVSDPVYDVVQLDTIALPMSSVLLQAAKTPWDKPSSAPASSCDLDHMYKVQEPGAEFLFKHPKPNSTVVTLASKSKWTHSAPLDKESRKLDSFGRRFYSAGALGIKITNYMACMSRYQYALWERLSEVFTSLPDDKCQLAHKIQKEGLILAKQQLKTSKDALDTFSETMASAIALRRHSWLHSTFLQSDTKAYIEDLPFDGEGLFHASTDSVLQGKDKSIKGSHTLGVAPSSKPFKSQY</sequence>
<feature type="compositionally biased region" description="Basic and acidic residues" evidence="1">
    <location>
        <begin position="98"/>
        <end position="107"/>
    </location>
</feature>
<feature type="region of interest" description="Disordered" evidence="1">
    <location>
        <begin position="377"/>
        <end position="402"/>
    </location>
</feature>
<feature type="compositionally biased region" description="Low complexity" evidence="1">
    <location>
        <begin position="15"/>
        <end position="25"/>
    </location>
</feature>
<dbReference type="Gene3D" id="1.10.287.3160">
    <property type="match status" value="1"/>
</dbReference>
<gene>
    <name evidence="3" type="primary">TAF1D</name>
</gene>
<feature type="compositionally biased region" description="Low complexity" evidence="1">
    <location>
        <begin position="594"/>
        <end position="604"/>
    </location>
</feature>
<evidence type="ECO:0000256" key="1">
    <source>
        <dbReference type="SAM" id="MobiDB-lite"/>
    </source>
</evidence>
<feature type="compositionally biased region" description="Pro residues" evidence="1">
    <location>
        <begin position="483"/>
        <end position="500"/>
    </location>
</feature>
<feature type="region of interest" description="Disordered" evidence="1">
    <location>
        <begin position="188"/>
        <end position="363"/>
    </location>
</feature>
<dbReference type="RefSeq" id="XP_015265773.1">
    <property type="nucleotide sequence ID" value="XM_015410287.1"/>
</dbReference>
<evidence type="ECO:0000313" key="3">
    <source>
        <dbReference type="RefSeq" id="XP_015265773.1"/>
    </source>
</evidence>